<dbReference type="PANTHER" id="PTHR10986">
    <property type="entry name" value="39S RIBOSOMAL PROTEIN L20"/>
    <property type="match status" value="1"/>
</dbReference>
<dbReference type="GO" id="GO:0006412">
    <property type="term" value="P:translation"/>
    <property type="evidence" value="ECO:0007669"/>
    <property type="project" value="InterPro"/>
</dbReference>
<organism evidence="4">
    <name type="scientific">Ophirina amphinema</name>
    <dbReference type="NCBI Taxonomy" id="2108040"/>
    <lineage>
        <taxon>Eukaryota</taxon>
        <taxon>Discoba</taxon>
        <taxon>Jakobida</taxon>
        <taxon>Ophirinina</taxon>
        <taxon>Ophirinidae</taxon>
        <taxon>Ophirina</taxon>
    </lineage>
</organism>
<dbReference type="GO" id="GO:0005840">
    <property type="term" value="C:ribosome"/>
    <property type="evidence" value="ECO:0007669"/>
    <property type="project" value="UniProtKB-KW"/>
</dbReference>
<evidence type="ECO:0000256" key="2">
    <source>
        <dbReference type="ARBA" id="ARBA00022980"/>
    </source>
</evidence>
<geneLocation type="mitochondrion" evidence="4"/>
<dbReference type="EMBL" id="LC369600">
    <property type="protein sequence ID" value="BBD14142.1"/>
    <property type="molecule type" value="Genomic_DNA"/>
</dbReference>
<comment type="similarity">
    <text evidence="1">Belongs to the bacterial ribosomal protein bL20 family.</text>
</comment>
<proteinExistence type="inferred from homology"/>
<keyword evidence="3" id="KW-0687">Ribonucleoprotein</keyword>
<dbReference type="Pfam" id="PF00453">
    <property type="entry name" value="Ribosomal_L20"/>
    <property type="match status" value="1"/>
</dbReference>
<dbReference type="GO" id="GO:1990904">
    <property type="term" value="C:ribonucleoprotein complex"/>
    <property type="evidence" value="ECO:0007669"/>
    <property type="project" value="UniProtKB-KW"/>
</dbReference>
<sequence>MRFFLKNVSGFSRSSVRSSNTQIGRVKRALRNHFVSRRLLKRQVRQTWISQANALARRYNMPYSRFLYLLRQNNILLNKKMISYMGNAENLSFGSLLVVCSKKT</sequence>
<dbReference type="PRINTS" id="PR00062">
    <property type="entry name" value="RIBOSOMALL20"/>
</dbReference>
<keyword evidence="2 4" id="KW-0689">Ribosomal protein</keyword>
<reference evidence="4" key="1">
    <citation type="journal article" date="2018" name="Sci. Rep.">
        <title>Ophirina amphinema n. gen., n. sp., a New Deeply Branching Discobid with Phylogenetic Affinity to Jakobids.</title>
        <authorList>
            <person name="Yabuki A."/>
            <person name="Gyaltshen Y."/>
            <person name="Heiss A.A."/>
            <person name="Fujikura K."/>
            <person name="Kim E."/>
        </authorList>
    </citation>
    <scope>NUCLEOTIDE SEQUENCE</scope>
    <source>
        <strain evidence="4">JB</strain>
    </source>
</reference>
<evidence type="ECO:0000256" key="3">
    <source>
        <dbReference type="ARBA" id="ARBA00023274"/>
    </source>
</evidence>
<gene>
    <name evidence="4" type="primary">rpl20</name>
</gene>
<accession>A0A348AYS4</accession>
<dbReference type="InterPro" id="IPR005813">
    <property type="entry name" value="Ribosomal_bL20"/>
</dbReference>
<dbReference type="InterPro" id="IPR035566">
    <property type="entry name" value="Ribosomal_protein_bL20_C"/>
</dbReference>
<keyword evidence="4" id="KW-0496">Mitochondrion</keyword>
<dbReference type="GO" id="GO:0003735">
    <property type="term" value="F:structural constituent of ribosome"/>
    <property type="evidence" value="ECO:0007669"/>
    <property type="project" value="InterPro"/>
</dbReference>
<dbReference type="Gene3D" id="1.10.1900.20">
    <property type="entry name" value="Ribosomal protein L20"/>
    <property type="match status" value="1"/>
</dbReference>
<dbReference type="SUPFAM" id="SSF74731">
    <property type="entry name" value="Ribosomal protein L20"/>
    <property type="match status" value="1"/>
</dbReference>
<dbReference type="GO" id="GO:0019843">
    <property type="term" value="F:rRNA binding"/>
    <property type="evidence" value="ECO:0007669"/>
    <property type="project" value="InterPro"/>
</dbReference>
<evidence type="ECO:0000313" key="4">
    <source>
        <dbReference type="EMBL" id="BBD14142.1"/>
    </source>
</evidence>
<evidence type="ECO:0000256" key="1">
    <source>
        <dbReference type="ARBA" id="ARBA00007698"/>
    </source>
</evidence>
<protein>
    <submittedName>
        <fullName evidence="4">Ribosomal protein L20</fullName>
    </submittedName>
</protein>
<dbReference type="AlphaFoldDB" id="A0A348AYS4"/>
<name>A0A348AYS4_9EUKA</name>